<sequence>MSPFFILLACKHLFACALISLKVACISQLPFQVFQTHLHPSISGPFLQFLHICNKTPSALPFLPNNPPPRANYLNYVEPDGALTRPQCLSSTEPHVQLHGIRQSSNLGAREIVRP</sequence>
<evidence type="ECO:0008006" key="4">
    <source>
        <dbReference type="Google" id="ProtNLM"/>
    </source>
</evidence>
<name>A0A4Y2QUD8_ARAVE</name>
<reference evidence="2 3" key="1">
    <citation type="journal article" date="2019" name="Sci. Rep.">
        <title>Orb-weaving spider Araneus ventricosus genome elucidates the spidroin gene catalogue.</title>
        <authorList>
            <person name="Kono N."/>
            <person name="Nakamura H."/>
            <person name="Ohtoshi R."/>
            <person name="Moran D.A.P."/>
            <person name="Shinohara A."/>
            <person name="Yoshida Y."/>
            <person name="Fujiwara M."/>
            <person name="Mori M."/>
            <person name="Tomita M."/>
            <person name="Arakawa K."/>
        </authorList>
    </citation>
    <scope>NUCLEOTIDE SEQUENCE [LARGE SCALE GENOMIC DNA]</scope>
</reference>
<dbReference type="Proteomes" id="UP000499080">
    <property type="component" value="Unassembled WGS sequence"/>
</dbReference>
<evidence type="ECO:0000256" key="1">
    <source>
        <dbReference type="SAM" id="SignalP"/>
    </source>
</evidence>
<accession>A0A4Y2QUD8</accession>
<organism evidence="2 3">
    <name type="scientific">Araneus ventricosus</name>
    <name type="common">Orbweaver spider</name>
    <name type="synonym">Epeira ventricosa</name>
    <dbReference type="NCBI Taxonomy" id="182803"/>
    <lineage>
        <taxon>Eukaryota</taxon>
        <taxon>Metazoa</taxon>
        <taxon>Ecdysozoa</taxon>
        <taxon>Arthropoda</taxon>
        <taxon>Chelicerata</taxon>
        <taxon>Arachnida</taxon>
        <taxon>Araneae</taxon>
        <taxon>Araneomorphae</taxon>
        <taxon>Entelegynae</taxon>
        <taxon>Araneoidea</taxon>
        <taxon>Araneidae</taxon>
        <taxon>Araneus</taxon>
    </lineage>
</organism>
<proteinExistence type="predicted"/>
<keyword evidence="1" id="KW-0732">Signal</keyword>
<keyword evidence="3" id="KW-1185">Reference proteome</keyword>
<protein>
    <recommendedName>
        <fullName evidence="4">Secreted protein</fullName>
    </recommendedName>
</protein>
<evidence type="ECO:0000313" key="3">
    <source>
        <dbReference type="Proteomes" id="UP000499080"/>
    </source>
</evidence>
<gene>
    <name evidence="2" type="ORF">AVEN_202088_1</name>
</gene>
<feature type="chain" id="PRO_5021332851" description="Secreted protein" evidence="1">
    <location>
        <begin position="18"/>
        <end position="115"/>
    </location>
</feature>
<evidence type="ECO:0000313" key="2">
    <source>
        <dbReference type="EMBL" id="GBN66856.1"/>
    </source>
</evidence>
<feature type="signal peptide" evidence="1">
    <location>
        <begin position="1"/>
        <end position="17"/>
    </location>
</feature>
<comment type="caution">
    <text evidence="2">The sequence shown here is derived from an EMBL/GenBank/DDBJ whole genome shotgun (WGS) entry which is preliminary data.</text>
</comment>
<dbReference type="EMBL" id="BGPR01014827">
    <property type="protein sequence ID" value="GBN66856.1"/>
    <property type="molecule type" value="Genomic_DNA"/>
</dbReference>
<dbReference type="AlphaFoldDB" id="A0A4Y2QUD8"/>